<name>A0AB34FW61_9HYPO</name>
<comment type="caution">
    <text evidence="2">The sequence shown here is derived from an EMBL/GenBank/DDBJ whole genome shotgun (WGS) entry which is preliminary data.</text>
</comment>
<accession>A0AB34FW61</accession>
<evidence type="ECO:0000313" key="3">
    <source>
        <dbReference type="Proteomes" id="UP001163105"/>
    </source>
</evidence>
<feature type="compositionally biased region" description="Basic and acidic residues" evidence="1">
    <location>
        <begin position="45"/>
        <end position="54"/>
    </location>
</feature>
<feature type="region of interest" description="Disordered" evidence="1">
    <location>
        <begin position="1"/>
        <end position="94"/>
    </location>
</feature>
<gene>
    <name evidence="2" type="ORF">O9K51_03761</name>
</gene>
<sequence>MTEQLVHKLQQTVGPHSSSGQKSESPASGQAIPRNPAASPSKPTCESHDPRDAAHSPPSVVAQHLGPPTIEHDYPQDSTTRRHSFSEQEKYYMR</sequence>
<dbReference type="AlphaFoldDB" id="A0AB34FW61"/>
<proteinExistence type="predicted"/>
<reference evidence="2" key="1">
    <citation type="submission" date="2023-01" db="EMBL/GenBank/DDBJ databases">
        <title>The growth and conidiation of Purpureocillium lavendulum are regulated by nitrogen source and histone H3K14 acetylation.</title>
        <authorList>
            <person name="Tang P."/>
            <person name="Han J."/>
            <person name="Zhang C."/>
            <person name="Tang P."/>
            <person name="Qi F."/>
            <person name="Zhang K."/>
            <person name="Liang L."/>
        </authorList>
    </citation>
    <scope>NUCLEOTIDE SEQUENCE</scope>
    <source>
        <strain evidence="2">YMF1.00683</strain>
    </source>
</reference>
<dbReference type="Proteomes" id="UP001163105">
    <property type="component" value="Unassembled WGS sequence"/>
</dbReference>
<feature type="compositionally biased region" description="Polar residues" evidence="1">
    <location>
        <begin position="1"/>
        <end position="28"/>
    </location>
</feature>
<evidence type="ECO:0000256" key="1">
    <source>
        <dbReference type="SAM" id="MobiDB-lite"/>
    </source>
</evidence>
<protein>
    <submittedName>
        <fullName evidence="2">Kynureninase</fullName>
    </submittedName>
</protein>
<feature type="compositionally biased region" description="Basic and acidic residues" evidence="1">
    <location>
        <begin position="84"/>
        <end position="94"/>
    </location>
</feature>
<dbReference type="EMBL" id="JAQHRD010000003">
    <property type="protein sequence ID" value="KAJ6442586.1"/>
    <property type="molecule type" value="Genomic_DNA"/>
</dbReference>
<organism evidence="2 3">
    <name type="scientific">Purpureocillium lavendulum</name>
    <dbReference type="NCBI Taxonomy" id="1247861"/>
    <lineage>
        <taxon>Eukaryota</taxon>
        <taxon>Fungi</taxon>
        <taxon>Dikarya</taxon>
        <taxon>Ascomycota</taxon>
        <taxon>Pezizomycotina</taxon>
        <taxon>Sordariomycetes</taxon>
        <taxon>Hypocreomycetidae</taxon>
        <taxon>Hypocreales</taxon>
        <taxon>Ophiocordycipitaceae</taxon>
        <taxon>Purpureocillium</taxon>
    </lineage>
</organism>
<keyword evidence="3" id="KW-1185">Reference proteome</keyword>
<evidence type="ECO:0000313" key="2">
    <source>
        <dbReference type="EMBL" id="KAJ6442586.1"/>
    </source>
</evidence>